<evidence type="ECO:0000313" key="4">
    <source>
        <dbReference type="Proteomes" id="UP000239867"/>
    </source>
</evidence>
<dbReference type="OrthoDB" id="9782820at2"/>
<dbReference type="KEGG" id="deo:CAY53_06915"/>
<dbReference type="HAMAP" id="MF_00055">
    <property type="entry name" value="MEMO1"/>
    <property type="match status" value="1"/>
</dbReference>
<dbReference type="NCBIfam" id="TIGR04336">
    <property type="entry name" value="AmmeMemoSam_B"/>
    <property type="match status" value="1"/>
</dbReference>
<comment type="similarity">
    <text evidence="1 2">Belongs to the MEMO1 family.</text>
</comment>
<organism evidence="3 4">
    <name type="scientific">Desulfobulbus oralis</name>
    <dbReference type="NCBI Taxonomy" id="1986146"/>
    <lineage>
        <taxon>Bacteria</taxon>
        <taxon>Pseudomonadati</taxon>
        <taxon>Thermodesulfobacteriota</taxon>
        <taxon>Desulfobulbia</taxon>
        <taxon>Desulfobulbales</taxon>
        <taxon>Desulfobulbaceae</taxon>
        <taxon>Desulfobulbus</taxon>
    </lineage>
</organism>
<keyword evidence="4" id="KW-1185">Reference proteome</keyword>
<dbReference type="PANTHER" id="PTHR11060">
    <property type="entry name" value="PROTEIN MEMO1"/>
    <property type="match status" value="1"/>
</dbReference>
<evidence type="ECO:0000256" key="2">
    <source>
        <dbReference type="HAMAP-Rule" id="MF_00055"/>
    </source>
</evidence>
<dbReference type="InterPro" id="IPR002737">
    <property type="entry name" value="MEMO1_fam"/>
</dbReference>
<dbReference type="EMBL" id="CP021255">
    <property type="protein sequence ID" value="AVD71236.1"/>
    <property type="molecule type" value="Genomic_DNA"/>
</dbReference>
<proteinExistence type="inferred from homology"/>
<accession>A0A2L1GNM0</accession>
<reference evidence="3 4" key="1">
    <citation type="journal article" date="2018" name="MBio">
        <title>Insights into the evolution of host association through the isolation and characterization of a novel human periodontal pathobiont, Desulfobulbus oralis.</title>
        <authorList>
            <person name="Cross K.L."/>
            <person name="Chirania P."/>
            <person name="Xiong W."/>
            <person name="Beall C.J."/>
            <person name="Elkins J.G."/>
            <person name="Giannone R.J."/>
            <person name="Griffen A.L."/>
            <person name="Guss A.M."/>
            <person name="Hettich R.L."/>
            <person name="Joshi S.S."/>
            <person name="Mokrzan E.M."/>
            <person name="Martin R.K."/>
            <person name="Zhulin I.B."/>
            <person name="Leys E.J."/>
            <person name="Podar M."/>
        </authorList>
    </citation>
    <scope>NUCLEOTIDE SEQUENCE [LARGE SCALE GENOMIC DNA]</scope>
    <source>
        <strain evidence="3 4">ORNL</strain>
    </source>
</reference>
<name>A0A2L1GNM0_9BACT</name>
<gene>
    <name evidence="3" type="ORF">CAY53_06915</name>
</gene>
<dbReference type="Proteomes" id="UP000239867">
    <property type="component" value="Chromosome"/>
</dbReference>
<dbReference type="Gene3D" id="3.40.830.10">
    <property type="entry name" value="LigB-like"/>
    <property type="match status" value="1"/>
</dbReference>
<dbReference type="PANTHER" id="PTHR11060:SF0">
    <property type="entry name" value="PROTEIN MEMO1"/>
    <property type="match status" value="1"/>
</dbReference>
<dbReference type="Pfam" id="PF01875">
    <property type="entry name" value="Memo"/>
    <property type="match status" value="1"/>
</dbReference>
<protein>
    <recommendedName>
        <fullName evidence="2">MEMO1 family protein CAY53_06915</fullName>
    </recommendedName>
</protein>
<dbReference type="CDD" id="cd07361">
    <property type="entry name" value="MEMO_like"/>
    <property type="match status" value="1"/>
</dbReference>
<sequence>MKPLLRPPVAAGRFYAGDPASLRAEVARCMPEQDKSHALALIVPHAGYIYSGATAGAALGRAKVPASVLLLGPNHTGLGHGCALSPDDWQIPGADIPANRDLNAAILRHCRLVQEDRQAHSREHSLEVLLPFLHRARPDLQISALCLGGLRLAQCQELATGLHAALMAYGRPVLLVASTDMNHYESRAVGSRKDRAAIARIVALDAAGLFDTVRQEHISMCGCVPVTVALLVALALGAKKAELVRYTDSGEASGDTAQVVGYAALLIV</sequence>
<evidence type="ECO:0000256" key="1">
    <source>
        <dbReference type="ARBA" id="ARBA00006315"/>
    </source>
</evidence>
<dbReference type="AlphaFoldDB" id="A0A2L1GNM0"/>
<evidence type="ECO:0000313" key="3">
    <source>
        <dbReference type="EMBL" id="AVD71236.1"/>
    </source>
</evidence>